<dbReference type="AlphaFoldDB" id="A0A835RQG4"/>
<evidence type="ECO:0000256" key="1">
    <source>
        <dbReference type="ARBA" id="ARBA00009995"/>
    </source>
</evidence>
<dbReference type="InterPro" id="IPR002213">
    <property type="entry name" value="UDP_glucos_trans"/>
</dbReference>
<evidence type="ECO:0000256" key="2">
    <source>
        <dbReference type="ARBA" id="ARBA00022676"/>
    </source>
</evidence>
<comment type="similarity">
    <text evidence="1">Belongs to the UDP-glycosyltransferase family.</text>
</comment>
<keyword evidence="3" id="KW-0808">Transferase</keyword>
<evidence type="ECO:0000313" key="5">
    <source>
        <dbReference type="Proteomes" id="UP000639772"/>
    </source>
</evidence>
<organism evidence="4 5">
    <name type="scientific">Vanilla planifolia</name>
    <name type="common">Vanilla</name>
    <dbReference type="NCBI Taxonomy" id="51239"/>
    <lineage>
        <taxon>Eukaryota</taxon>
        <taxon>Viridiplantae</taxon>
        <taxon>Streptophyta</taxon>
        <taxon>Embryophyta</taxon>
        <taxon>Tracheophyta</taxon>
        <taxon>Spermatophyta</taxon>
        <taxon>Magnoliopsida</taxon>
        <taxon>Liliopsida</taxon>
        <taxon>Asparagales</taxon>
        <taxon>Orchidaceae</taxon>
        <taxon>Vanilloideae</taxon>
        <taxon>Vanilleae</taxon>
        <taxon>Vanilla</taxon>
    </lineage>
</organism>
<dbReference type="Proteomes" id="UP000639772">
    <property type="component" value="Unassembled WGS sequence"/>
</dbReference>
<dbReference type="EMBL" id="JADCNM010000002">
    <property type="protein sequence ID" value="KAG0493499.1"/>
    <property type="molecule type" value="Genomic_DNA"/>
</dbReference>
<dbReference type="PANTHER" id="PTHR48047:SF45">
    <property type="entry name" value="SCOPOLETIN GLUCOSYLTRANSFERASE-LIKE"/>
    <property type="match status" value="1"/>
</dbReference>
<proteinExistence type="inferred from homology"/>
<dbReference type="SUPFAM" id="SSF53756">
    <property type="entry name" value="UDP-Glycosyltransferase/glycogen phosphorylase"/>
    <property type="match status" value="1"/>
</dbReference>
<dbReference type="GO" id="GO:0035251">
    <property type="term" value="F:UDP-glucosyltransferase activity"/>
    <property type="evidence" value="ECO:0007669"/>
    <property type="project" value="TreeGrafter"/>
</dbReference>
<name>A0A835RQG4_VANPL</name>
<evidence type="ECO:0000313" key="4">
    <source>
        <dbReference type="EMBL" id="KAG0493499.1"/>
    </source>
</evidence>
<comment type="caution">
    <text evidence="4">The sequence shown here is derived from an EMBL/GenBank/DDBJ whole genome shotgun (WGS) entry which is preliminary data.</text>
</comment>
<accession>A0A835RQG4</accession>
<protein>
    <submittedName>
        <fullName evidence="4">Uncharacterized protein</fullName>
    </submittedName>
</protein>
<keyword evidence="2" id="KW-0328">Glycosyltransferase</keyword>
<dbReference type="OrthoDB" id="731962at2759"/>
<reference evidence="4 5" key="1">
    <citation type="journal article" date="2020" name="Nat. Food">
        <title>A phased Vanilla planifolia genome enables genetic improvement of flavour and production.</title>
        <authorList>
            <person name="Hasing T."/>
            <person name="Tang H."/>
            <person name="Brym M."/>
            <person name="Khazi F."/>
            <person name="Huang T."/>
            <person name="Chambers A.H."/>
        </authorList>
    </citation>
    <scope>NUCLEOTIDE SEQUENCE [LARGE SCALE GENOMIC DNA]</scope>
    <source>
        <tissue evidence="4">Leaf</tissue>
    </source>
</reference>
<sequence>MVDMTKIFASRGVQVTILTTPANVPLIRPSLECFNSSNISPPICLHLIPFPSAAAGLPEGCENRSFLPSENLFPRFIGALSMLRQPFDDAVVELRPNCVVTDFFMPWTYDLTAERGIPRLEFTGGAFFAQCAFHSIEHLKSFEGLVTDAETVVLPGLPHFIEMPRTNLPDNSKQGARESFTSLFAHAAEVEPKSFGVVVNRFYELEPHYVEHFRRAVGRRAWNVGPVALCNREKAEMSKRGGDADLRCLDWLDECKPGSLLFVCFGSASNLTENQIREMAVGLEASGHPFIWAVSNAGEGWIPEGFEETIKGRGMLIRGWVPYLYR</sequence>
<dbReference type="PANTHER" id="PTHR48047">
    <property type="entry name" value="GLYCOSYLTRANSFERASE"/>
    <property type="match status" value="1"/>
</dbReference>
<evidence type="ECO:0000256" key="3">
    <source>
        <dbReference type="ARBA" id="ARBA00022679"/>
    </source>
</evidence>
<dbReference type="CDD" id="cd03784">
    <property type="entry name" value="GT1_Gtf-like"/>
    <property type="match status" value="1"/>
</dbReference>
<dbReference type="Gene3D" id="3.40.50.2000">
    <property type="entry name" value="Glycogen Phosphorylase B"/>
    <property type="match status" value="2"/>
</dbReference>
<gene>
    <name evidence="4" type="ORF">HPP92_004493</name>
</gene>